<evidence type="ECO:0000313" key="1">
    <source>
        <dbReference type="EMBL" id="QHT79063.1"/>
    </source>
</evidence>
<protein>
    <submittedName>
        <fullName evidence="1">Uncharacterized protein</fullName>
    </submittedName>
</protein>
<dbReference type="EMBL" id="MN739945">
    <property type="protein sequence ID" value="QHT79063.1"/>
    <property type="molecule type" value="Genomic_DNA"/>
</dbReference>
<proteinExistence type="predicted"/>
<accession>A0A6C0HGB1</accession>
<organism evidence="1">
    <name type="scientific">viral metagenome</name>
    <dbReference type="NCBI Taxonomy" id="1070528"/>
    <lineage>
        <taxon>unclassified sequences</taxon>
        <taxon>metagenomes</taxon>
        <taxon>organismal metagenomes</taxon>
    </lineage>
</organism>
<sequence length="1000" mass="109472">MPTTTTANTSVVLVDTASGSPPYIVYFPYNNNVGSIITVRDNDGYASTGNSIVLSTITGTSFSGNQSTIFINQPYGYITFSVKSDGTYDILNTFAFPTGSDSAYVYNLNTNILKIQDNSNKNIFNTLTTSTTHLYYNYEQVGDVTKSILDNSLNNLSNNVINLSNNIQSQLRQTTVTRIYITVGTANIDNVEGTIQFSDDLGVNWYNAIKGTRGFYNGGIDISVNNAGYYVACGDNSSIDPNINSTNLGYIQWSFDGKSWFNSMTPELSKNQIRNRIYYAAGIWHAIGSDSGNKSILWSKDNINWCNSYSSYSLFNQASIYTGIAYNNNIWVCCGSNSYSPTEDSYSLVWSKDGSNWNINDIFDNNSYFYDIAYTGTHFIVLASNSLYKNILVSSTGSNAWNSPTTNNNLNNESGYLAANNIITLLVTTSFHKYSLDNGNNWINMENFPSGKPSRPYYDGSAWWVGLQNNPYNTFTSGNGISWSPYINSITTNILYPNGYLTGMVAVNVSSNLNIQLISTVYGLEQSFYTKSLNAQTISIDSFMFKSINNNTITITNNTLNEILKVNNISTTYIETDNFNTKRISADSLSINNLTVTVQQNANYILASTITASTIYIDYSYHSTIFASTIYSSDFIDTIFLNANNISSLKVYTSSLIASDSISTSQISSDNINVNKLNVLSANIDNLYVKTSYLNLMYGDIISTNNAVISTIQLTDYDGSLHQLNTSNHNLYFDGNVINTNSTNPLYFRYTLIDTSGATPTLTQFSITTARSSGNLNDIETLNISVQDISSKLLSGFFNNVAANSILHLLNTALGSDHIYRIDSIQPSASADLFLLKVTLLSGNNQIAVINNVYNMFIESIGIPPPINSPDNIVLIYAKASGGGFNFTIGDAYVIIPEKVGTYLPGTATGSQFGINLNGNTYSSSRIPALIGSITYYTYGGFIVANVKCGSISPTNGGYITIDSGVQVITMSGLTQANFPGAKNDLGQGYSIYITLQFLN</sequence>
<name>A0A6C0HGB1_9ZZZZ</name>
<dbReference type="AlphaFoldDB" id="A0A6C0HGB1"/>
<reference evidence="1" key="1">
    <citation type="journal article" date="2020" name="Nature">
        <title>Giant virus diversity and host interactions through global metagenomics.</title>
        <authorList>
            <person name="Schulz F."/>
            <person name="Roux S."/>
            <person name="Paez-Espino D."/>
            <person name="Jungbluth S."/>
            <person name="Walsh D.A."/>
            <person name="Denef V.J."/>
            <person name="McMahon K.D."/>
            <person name="Konstantinidis K.T."/>
            <person name="Eloe-Fadrosh E.A."/>
            <person name="Kyrpides N.C."/>
            <person name="Woyke T."/>
        </authorList>
    </citation>
    <scope>NUCLEOTIDE SEQUENCE</scope>
    <source>
        <strain evidence="1">GVMAG-M-3300023179-97</strain>
    </source>
</reference>